<evidence type="ECO:0000256" key="3">
    <source>
        <dbReference type="ARBA" id="ARBA00070941"/>
    </source>
</evidence>
<evidence type="ECO:0000256" key="2">
    <source>
        <dbReference type="ARBA" id="ARBA00022763"/>
    </source>
</evidence>
<organism evidence="7 8">
    <name type="scientific">Cochliobolus heterostrophus (strain C5 / ATCC 48332 / race O)</name>
    <name type="common">Southern corn leaf blight fungus</name>
    <name type="synonym">Bipolaris maydis</name>
    <dbReference type="NCBI Taxonomy" id="701091"/>
    <lineage>
        <taxon>Eukaryota</taxon>
        <taxon>Fungi</taxon>
        <taxon>Dikarya</taxon>
        <taxon>Ascomycota</taxon>
        <taxon>Pezizomycotina</taxon>
        <taxon>Dothideomycetes</taxon>
        <taxon>Pleosporomycetidae</taxon>
        <taxon>Pleosporales</taxon>
        <taxon>Pleosporineae</taxon>
        <taxon>Pleosporaceae</taxon>
        <taxon>Bipolaris</taxon>
    </lineage>
</organism>
<dbReference type="HOGENOM" id="CLU_004131_0_0_1"/>
<feature type="domain" description="DNA mismatch repair protein S5" evidence="6">
    <location>
        <begin position="217"/>
        <end position="361"/>
    </location>
</feature>
<name>M2T8A0_COCH5</name>
<dbReference type="Pfam" id="PF13589">
    <property type="entry name" value="HATPase_c_3"/>
    <property type="match status" value="1"/>
</dbReference>
<dbReference type="SUPFAM" id="SSF54211">
    <property type="entry name" value="Ribosomal protein S5 domain 2-like"/>
    <property type="match status" value="1"/>
</dbReference>
<feature type="compositionally biased region" description="Acidic residues" evidence="4">
    <location>
        <begin position="401"/>
        <end position="411"/>
    </location>
</feature>
<keyword evidence="8" id="KW-1185">Reference proteome</keyword>
<dbReference type="SUPFAM" id="SSF118116">
    <property type="entry name" value="DNA mismatch repair protein MutL"/>
    <property type="match status" value="1"/>
</dbReference>
<dbReference type="FunFam" id="3.30.565.10:FF:000014">
    <property type="entry name" value="Mismatch repair endonuclease pms1, putative"/>
    <property type="match status" value="1"/>
</dbReference>
<protein>
    <recommendedName>
        <fullName evidence="3">DNA mismatch repair protein PMS1</fullName>
    </recommendedName>
</protein>
<dbReference type="PANTHER" id="PTHR10073">
    <property type="entry name" value="DNA MISMATCH REPAIR PROTEIN MLH, PMS, MUTL"/>
    <property type="match status" value="1"/>
</dbReference>
<dbReference type="Gene3D" id="3.30.230.10">
    <property type="match status" value="1"/>
</dbReference>
<reference evidence="8" key="2">
    <citation type="journal article" date="2013" name="PLoS Genet.">
        <title>Comparative genome structure, secondary metabolite, and effector coding capacity across Cochliobolus pathogens.</title>
        <authorList>
            <person name="Condon B.J."/>
            <person name="Leng Y."/>
            <person name="Wu D."/>
            <person name="Bushley K.E."/>
            <person name="Ohm R.A."/>
            <person name="Otillar R."/>
            <person name="Martin J."/>
            <person name="Schackwitz W."/>
            <person name="Grimwood J."/>
            <person name="MohdZainudin N."/>
            <person name="Xue C."/>
            <person name="Wang R."/>
            <person name="Manning V.A."/>
            <person name="Dhillon B."/>
            <person name="Tu Z.J."/>
            <person name="Steffenson B.J."/>
            <person name="Salamov A."/>
            <person name="Sun H."/>
            <person name="Lowry S."/>
            <person name="LaButti K."/>
            <person name="Han J."/>
            <person name="Copeland A."/>
            <person name="Lindquist E."/>
            <person name="Barry K."/>
            <person name="Schmutz J."/>
            <person name="Baker S.E."/>
            <person name="Ciuffetti L.M."/>
            <person name="Grigoriev I.V."/>
            <person name="Zhong S."/>
            <person name="Turgeon B.G."/>
        </authorList>
    </citation>
    <scope>NUCLEOTIDE SEQUENCE [LARGE SCALE GENOMIC DNA]</scope>
    <source>
        <strain evidence="8">C5 / ATCC 48332 / race O</strain>
    </source>
</reference>
<dbReference type="Pfam" id="PF08676">
    <property type="entry name" value="MutL_C"/>
    <property type="match status" value="1"/>
</dbReference>
<feature type="compositionally biased region" description="Acidic residues" evidence="4">
    <location>
        <begin position="612"/>
        <end position="630"/>
    </location>
</feature>
<dbReference type="FunFam" id="3.30.230.10:FF:000120">
    <property type="entry name" value="Mismatch repair endonuclease PMS2"/>
    <property type="match status" value="1"/>
</dbReference>
<dbReference type="InterPro" id="IPR020568">
    <property type="entry name" value="Ribosomal_Su5_D2-typ_SF"/>
</dbReference>
<dbReference type="GO" id="GO:0005524">
    <property type="term" value="F:ATP binding"/>
    <property type="evidence" value="ECO:0007669"/>
    <property type="project" value="InterPro"/>
</dbReference>
<dbReference type="Gene3D" id="3.30.565.10">
    <property type="entry name" value="Histidine kinase-like ATPase, C-terminal domain"/>
    <property type="match status" value="1"/>
</dbReference>
<dbReference type="GO" id="GO:0016887">
    <property type="term" value="F:ATP hydrolysis activity"/>
    <property type="evidence" value="ECO:0007669"/>
    <property type="project" value="InterPro"/>
</dbReference>
<evidence type="ECO:0000259" key="5">
    <source>
        <dbReference type="SMART" id="SM00853"/>
    </source>
</evidence>
<feature type="compositionally biased region" description="Acidic residues" evidence="4">
    <location>
        <begin position="662"/>
        <end position="674"/>
    </location>
</feature>
<dbReference type="InterPro" id="IPR042121">
    <property type="entry name" value="MutL_C_regsub"/>
</dbReference>
<dbReference type="InterPro" id="IPR014790">
    <property type="entry name" value="MutL_C"/>
</dbReference>
<dbReference type="InterPro" id="IPR038973">
    <property type="entry name" value="MutL/Mlh/Pms-like"/>
</dbReference>
<evidence type="ECO:0000313" key="8">
    <source>
        <dbReference type="Proteomes" id="UP000016936"/>
    </source>
</evidence>
<evidence type="ECO:0000256" key="1">
    <source>
        <dbReference type="ARBA" id="ARBA00006082"/>
    </source>
</evidence>
<dbReference type="AlphaFoldDB" id="M2T8A0"/>
<feature type="compositionally biased region" description="Polar residues" evidence="4">
    <location>
        <begin position="381"/>
        <end position="396"/>
    </location>
</feature>
<reference evidence="7 8" key="1">
    <citation type="journal article" date="2012" name="PLoS Pathog.">
        <title>Diverse lifestyles and strategies of plant pathogenesis encoded in the genomes of eighteen Dothideomycetes fungi.</title>
        <authorList>
            <person name="Ohm R.A."/>
            <person name="Feau N."/>
            <person name="Henrissat B."/>
            <person name="Schoch C.L."/>
            <person name="Horwitz B.A."/>
            <person name="Barry K.W."/>
            <person name="Condon B.J."/>
            <person name="Copeland A.C."/>
            <person name="Dhillon B."/>
            <person name="Glaser F."/>
            <person name="Hesse C.N."/>
            <person name="Kosti I."/>
            <person name="LaButti K."/>
            <person name="Lindquist E.A."/>
            <person name="Lucas S."/>
            <person name="Salamov A.A."/>
            <person name="Bradshaw R.E."/>
            <person name="Ciuffetti L."/>
            <person name="Hamelin R.C."/>
            <person name="Kema G.H.J."/>
            <person name="Lawrence C."/>
            <person name="Scott J.A."/>
            <person name="Spatafora J.W."/>
            <person name="Turgeon B.G."/>
            <person name="de Wit P.J.G.M."/>
            <person name="Zhong S."/>
            <person name="Goodwin S.B."/>
            <person name="Grigoriev I.V."/>
        </authorList>
    </citation>
    <scope>NUCLEOTIDE SEQUENCE [LARGE SCALE GENOMIC DNA]</scope>
    <source>
        <strain evidence="8">C5 / ATCC 48332 / race O</strain>
    </source>
</reference>
<dbReference type="EMBL" id="KB445573">
    <property type="protein sequence ID" value="EMD93810.1"/>
    <property type="molecule type" value="Genomic_DNA"/>
</dbReference>
<dbReference type="NCBIfam" id="TIGR00585">
    <property type="entry name" value="mutl"/>
    <property type="match status" value="1"/>
</dbReference>
<dbReference type="InterPro" id="IPR037198">
    <property type="entry name" value="MutL_C_sf"/>
</dbReference>
<dbReference type="InterPro" id="IPR002099">
    <property type="entry name" value="MutL/Mlh/PMS"/>
</dbReference>
<dbReference type="GO" id="GO:0030983">
    <property type="term" value="F:mismatched DNA binding"/>
    <property type="evidence" value="ECO:0007669"/>
    <property type="project" value="InterPro"/>
</dbReference>
<dbReference type="GO" id="GO:0032389">
    <property type="term" value="C:MutLalpha complex"/>
    <property type="evidence" value="ECO:0007669"/>
    <property type="project" value="TreeGrafter"/>
</dbReference>
<feature type="compositionally biased region" description="Polar residues" evidence="4">
    <location>
        <begin position="579"/>
        <end position="593"/>
    </location>
</feature>
<feature type="compositionally biased region" description="Basic and acidic residues" evidence="4">
    <location>
        <begin position="417"/>
        <end position="427"/>
    </location>
</feature>
<dbReference type="Gene3D" id="3.30.1370.100">
    <property type="entry name" value="MutL, C-terminal domain, regulatory subdomain"/>
    <property type="match status" value="1"/>
</dbReference>
<feature type="domain" description="MutL C-terminal dimerisation" evidence="5">
    <location>
        <begin position="787"/>
        <end position="951"/>
    </location>
</feature>
<keyword evidence="2" id="KW-0227">DNA damage</keyword>
<dbReference type="PANTHER" id="PTHR10073:SF52">
    <property type="entry name" value="MISMATCH REPAIR ENDONUCLEASE PMS2"/>
    <property type="match status" value="1"/>
</dbReference>
<dbReference type="eggNOG" id="KOG1978">
    <property type="taxonomic scope" value="Eukaryota"/>
</dbReference>
<dbReference type="GO" id="GO:0140664">
    <property type="term" value="F:ATP-dependent DNA damage sensor activity"/>
    <property type="evidence" value="ECO:0007669"/>
    <property type="project" value="InterPro"/>
</dbReference>
<evidence type="ECO:0000313" key="7">
    <source>
        <dbReference type="EMBL" id="EMD93810.1"/>
    </source>
</evidence>
<dbReference type="SMART" id="SM00853">
    <property type="entry name" value="MutL_C"/>
    <property type="match status" value="1"/>
</dbReference>
<dbReference type="OMA" id="MRPRRMP"/>
<dbReference type="CDD" id="cd16926">
    <property type="entry name" value="HATPase_MutL-MLH-PMS-like"/>
    <property type="match status" value="1"/>
</dbReference>
<feature type="region of interest" description="Disordered" evidence="4">
    <location>
        <begin position="381"/>
        <end position="500"/>
    </location>
</feature>
<evidence type="ECO:0000259" key="6">
    <source>
        <dbReference type="SMART" id="SM01340"/>
    </source>
</evidence>
<proteinExistence type="inferred from homology"/>
<dbReference type="Gene3D" id="3.30.1540.20">
    <property type="entry name" value="MutL, C-terminal domain, dimerisation subdomain"/>
    <property type="match status" value="1"/>
</dbReference>
<feature type="compositionally biased region" description="Basic and acidic residues" evidence="4">
    <location>
        <begin position="444"/>
        <end position="478"/>
    </location>
</feature>
<dbReference type="STRING" id="701091.M2T8A0"/>
<dbReference type="GO" id="GO:0000710">
    <property type="term" value="P:meiotic mismatch repair"/>
    <property type="evidence" value="ECO:0007669"/>
    <property type="project" value="UniProtKB-ARBA"/>
</dbReference>
<dbReference type="InterPro" id="IPR014721">
    <property type="entry name" value="Ribsml_uS5_D2-typ_fold_subgr"/>
</dbReference>
<dbReference type="CDD" id="cd03484">
    <property type="entry name" value="MutL_Trans_hPMS_2_like"/>
    <property type="match status" value="1"/>
</dbReference>
<dbReference type="InterPro" id="IPR013507">
    <property type="entry name" value="DNA_mismatch_S5_2-like"/>
</dbReference>
<dbReference type="Pfam" id="PF01119">
    <property type="entry name" value="DNA_mis_repair"/>
    <property type="match status" value="1"/>
</dbReference>
<dbReference type="OrthoDB" id="10263226at2759"/>
<dbReference type="InterPro" id="IPR014762">
    <property type="entry name" value="DNA_mismatch_repair_CS"/>
</dbReference>
<accession>M2T8A0</accession>
<dbReference type="InterPro" id="IPR042120">
    <property type="entry name" value="MutL_C_dimsub"/>
</dbReference>
<gene>
    <name evidence="7" type="ORF">COCHEDRAFT_1171976</name>
</gene>
<sequence>MATIKAIESRSVHQIQSGQVIVDLQSVCKELVENSIDAGATAIEVRFKNYGLDTIEVQDNGSGISPEDYQTIALKHYTSKLATYDDLTSLQTFGFRGEALSSLCALSKFHIITSRVSDGPKGTRLDFEQSGKLKGTSVVAAKQGTTVVVDTLFHNLPVRRKELEKNIKREYNKVLHLLNAYACISVGVKFSVSNQIPKGSKTVAFATNANTSTRDNISNVFGAKTVTALIPLNLKFIMDPSNRPGATQSIKAPDAHDDIESRTVRIVGHISRPVVGEGRQTPDKQMFFVNSRPCNLPQVSKAFNEVYKSYNITQSPFIFADIKLDTNAYDVNVSPDKRTIMLHDQAVLLENIKDSLLELFQGHEQSVPQSQLLKNKTPTSAFKPLTIQSHESTTSVRESDQSDPEDSDDDGAVIQESSRRASTRDVPDVNNRPGFVKASLLERFAGRDSGDRTTRPPHKLARDSSLHNDESHPTETTRPRSQSPLFEPEVNTGDVTAGHPQVPRAIQDFNAQQPVPAIKQTPQKPSSQSTIQNAFDRMRPMRTPVQQATITVGDTTTVSTIGTGSHSVASRRSRIHIPKSSSSAKSLDQTPNKNLFKKGLGGFTAPGTQMESSDEDEDEDEDEDDEDEDEGHGNTTHVPIRSPSPAKRLPSRPLEGPQEPEAAGEDSDDEYEDDTEKKAREEARFTKLIAEAEETAAQPSEMSLKRADKLFTVAQKKHWTINLRRVIKTNIESIARHAQHIQPSFNASRAEIDQTAILSTDAQSNGEEAEERLSLTVTKADFGKMRIIGQFNLGFIIAVRPPTSTSPNSHLFIIDQHASDEKYNFERLSATTKLVSQRLVHPHPLELTAVEEEIILANQPTLAANGFVVELNPTSETEPRPGTRASLTSLPMSKEVTFTPSDLEELLSLILDNPPSSSTSSSSAYILRPSKVRKLLASRACRSSVMIGKTLKTQRMREIVRHMGGMDKPWSCPHGRPTMRHLLDLEKWVGWKEGDGVVGVEVKGGKTDWGEYLRCRG</sequence>
<dbReference type="FunFam" id="3.30.1370.100:FF:000001">
    <property type="entry name" value="Mismatch repair endonuclease pms1, putative"/>
    <property type="match status" value="1"/>
</dbReference>
<dbReference type="SUPFAM" id="SSF55874">
    <property type="entry name" value="ATPase domain of HSP90 chaperone/DNA topoisomerase II/histidine kinase"/>
    <property type="match status" value="1"/>
</dbReference>
<dbReference type="PROSITE" id="PS00058">
    <property type="entry name" value="DNA_MISMATCH_REPAIR_1"/>
    <property type="match status" value="1"/>
</dbReference>
<feature type="region of interest" description="Disordered" evidence="4">
    <location>
        <begin position="560"/>
        <end position="679"/>
    </location>
</feature>
<dbReference type="InterPro" id="IPR036890">
    <property type="entry name" value="HATPase_C_sf"/>
</dbReference>
<dbReference type="SMART" id="SM01340">
    <property type="entry name" value="DNA_mis_repair"/>
    <property type="match status" value="1"/>
</dbReference>
<evidence type="ECO:0000256" key="4">
    <source>
        <dbReference type="SAM" id="MobiDB-lite"/>
    </source>
</evidence>
<comment type="similarity">
    <text evidence="1">Belongs to the DNA mismatch repair MutL/HexB family.</text>
</comment>
<dbReference type="Proteomes" id="UP000016936">
    <property type="component" value="Unassembled WGS sequence"/>
</dbReference>